<organism evidence="1 2">
    <name type="scientific">Aquimarina algicola</name>
    <dbReference type="NCBI Taxonomy" id="2589995"/>
    <lineage>
        <taxon>Bacteria</taxon>
        <taxon>Pseudomonadati</taxon>
        <taxon>Bacteroidota</taxon>
        <taxon>Flavobacteriia</taxon>
        <taxon>Flavobacteriales</taxon>
        <taxon>Flavobacteriaceae</taxon>
        <taxon>Aquimarina</taxon>
    </lineage>
</organism>
<accession>A0A504JI11</accession>
<evidence type="ECO:0000313" key="1">
    <source>
        <dbReference type="EMBL" id="TPN88045.1"/>
    </source>
</evidence>
<keyword evidence="2" id="KW-1185">Reference proteome</keyword>
<comment type="caution">
    <text evidence="1">The sequence shown here is derived from an EMBL/GenBank/DDBJ whole genome shotgun (WGS) entry which is preliminary data.</text>
</comment>
<evidence type="ECO:0000313" key="2">
    <source>
        <dbReference type="Proteomes" id="UP000315540"/>
    </source>
</evidence>
<dbReference type="EMBL" id="VFWZ01000002">
    <property type="protein sequence ID" value="TPN88045.1"/>
    <property type="molecule type" value="Genomic_DNA"/>
</dbReference>
<name>A0A504JI11_9FLAO</name>
<protein>
    <submittedName>
        <fullName evidence="1">Uncharacterized protein</fullName>
    </submittedName>
</protein>
<proteinExistence type="predicted"/>
<gene>
    <name evidence="1" type="ORF">FHK87_10770</name>
</gene>
<dbReference type="Proteomes" id="UP000315540">
    <property type="component" value="Unassembled WGS sequence"/>
</dbReference>
<reference evidence="1 2" key="1">
    <citation type="submission" date="2019-06" db="EMBL/GenBank/DDBJ databases">
        <authorList>
            <person name="Meng X."/>
        </authorList>
    </citation>
    <scope>NUCLEOTIDE SEQUENCE [LARGE SCALE GENOMIC DNA]</scope>
    <source>
        <strain evidence="1 2">M625</strain>
    </source>
</reference>
<dbReference type="AlphaFoldDB" id="A0A504JI11"/>
<dbReference type="OrthoDB" id="1149023at2"/>
<dbReference type="RefSeq" id="WP_140592684.1">
    <property type="nucleotide sequence ID" value="NZ_VFWZ01000002.1"/>
</dbReference>
<sequence>MNAKFIKPTYLISLNLVNCQIEVKCNDIHLFEYKSKSSAMGNGISISLPINHLLLKNEAFTIKAKVLPVHGKDILERSSLAKFEISMLDYVAPKKTIVKLFEIATPDQSTENSEIKPEIDLEGLPFYELIGGSVAKVLPFSLKGWQDSADLTKIDAQKLLLDSFNFYKKIQSLIDQKKVNDYIELTAEQDDLLQKAYYYGPSQIARERQQVEEIFNDSGLSVIPFSFKDVELEIMGKDNQLLRLKRRNGQPVLLLYDPFEKKTVKLDVKLHKTTLNTPLSVI</sequence>